<dbReference type="Proteomes" id="UP001589870">
    <property type="component" value="Unassembled WGS sequence"/>
</dbReference>
<dbReference type="Pfam" id="PF03473">
    <property type="entry name" value="MOSC"/>
    <property type="match status" value="1"/>
</dbReference>
<reference evidence="2 3" key="1">
    <citation type="submission" date="2024-09" db="EMBL/GenBank/DDBJ databases">
        <authorList>
            <person name="Sun Q."/>
            <person name="Mori K."/>
        </authorList>
    </citation>
    <scope>NUCLEOTIDE SEQUENCE [LARGE SCALE GENOMIC DNA]</scope>
    <source>
        <strain evidence="2 3">TBRC 1851</strain>
    </source>
</reference>
<protein>
    <submittedName>
        <fullName evidence="2">MOSC domain-containing protein</fullName>
    </submittedName>
</protein>
<dbReference type="InterPro" id="IPR005303">
    <property type="entry name" value="MOCOS_middle"/>
</dbReference>
<dbReference type="InterPro" id="IPR005302">
    <property type="entry name" value="MoCF_Sase_C"/>
</dbReference>
<gene>
    <name evidence="2" type="ORF">ACFHYQ_14265</name>
</gene>
<evidence type="ECO:0000259" key="1">
    <source>
        <dbReference type="PROSITE" id="PS51340"/>
    </source>
</evidence>
<comment type="caution">
    <text evidence="2">The sequence shown here is derived from an EMBL/GenBank/DDBJ whole genome shotgun (WGS) entry which is preliminary data.</text>
</comment>
<dbReference type="Pfam" id="PF03476">
    <property type="entry name" value="MOSC_N"/>
    <property type="match status" value="1"/>
</dbReference>
<dbReference type="SUPFAM" id="SSF141673">
    <property type="entry name" value="MOSC N-terminal domain-like"/>
    <property type="match status" value="1"/>
</dbReference>
<dbReference type="PANTHER" id="PTHR14237:SF19">
    <property type="entry name" value="MITOCHONDRIAL AMIDOXIME REDUCING COMPONENT 1"/>
    <property type="match status" value="1"/>
</dbReference>
<keyword evidence="3" id="KW-1185">Reference proteome</keyword>
<accession>A0ABV6U4V2</accession>
<dbReference type="PANTHER" id="PTHR14237">
    <property type="entry name" value="MOLYBDOPTERIN COFACTOR SULFURASE MOSC"/>
    <property type="match status" value="1"/>
</dbReference>
<dbReference type="SUPFAM" id="SSF50800">
    <property type="entry name" value="PK beta-barrel domain-like"/>
    <property type="match status" value="1"/>
</dbReference>
<feature type="domain" description="MOSC" evidence="1">
    <location>
        <begin position="121"/>
        <end position="273"/>
    </location>
</feature>
<evidence type="ECO:0000313" key="2">
    <source>
        <dbReference type="EMBL" id="MFC0863461.1"/>
    </source>
</evidence>
<dbReference type="PROSITE" id="PS51340">
    <property type="entry name" value="MOSC"/>
    <property type="match status" value="1"/>
</dbReference>
<proteinExistence type="predicted"/>
<name>A0ABV6U4V2_9ACTN</name>
<dbReference type="EMBL" id="JBHMQT010000032">
    <property type="protein sequence ID" value="MFC0863461.1"/>
    <property type="molecule type" value="Genomic_DNA"/>
</dbReference>
<evidence type="ECO:0000313" key="3">
    <source>
        <dbReference type="Proteomes" id="UP001589870"/>
    </source>
</evidence>
<dbReference type="RefSeq" id="WP_394301608.1">
    <property type="nucleotide sequence ID" value="NZ_JBHMQT010000032.1"/>
</dbReference>
<sequence length="276" mass="30050">MQLSDIRIYPLKSGSGSSRESAVVEPWGLAGDRRWAVIGAGGDDLRLGEFPKKLTVTARNLADGGLALTAPGMPDLTLPPAEGGQRVPVGFSGLDHAVLAAPQAHGWFTWLLGHPARLVWLDDPRRRPVAPRHGGLPGDTVSFASDAPLLLTSLSSLKRLDEWIIEGAAERGEDPPQPLEMARFRPSVVIDGAEPYEEDGWAEVRIGEVDFRVTVICDRCAVTMIDPATAMKGREPLRTLARHRKWDGKTWFGIRLVPRNTGAISVGDPVTPLRRR</sequence>
<organism evidence="2 3">
    <name type="scientific">Sphaerimonospora cavernae</name>
    <dbReference type="NCBI Taxonomy" id="1740611"/>
    <lineage>
        <taxon>Bacteria</taxon>
        <taxon>Bacillati</taxon>
        <taxon>Actinomycetota</taxon>
        <taxon>Actinomycetes</taxon>
        <taxon>Streptosporangiales</taxon>
        <taxon>Streptosporangiaceae</taxon>
        <taxon>Sphaerimonospora</taxon>
    </lineage>
</organism>
<dbReference type="InterPro" id="IPR011037">
    <property type="entry name" value="Pyrv_Knase-like_insert_dom_sf"/>
</dbReference>